<dbReference type="Gene3D" id="2.60.120.200">
    <property type="match status" value="1"/>
</dbReference>
<dbReference type="InterPro" id="IPR013320">
    <property type="entry name" value="ConA-like_dom_sf"/>
</dbReference>
<evidence type="ECO:0000313" key="1">
    <source>
        <dbReference type="EMBL" id="MDR7163084.1"/>
    </source>
</evidence>
<accession>A0AAW8N8R8</accession>
<dbReference type="PANTHER" id="PTHR35332:SF2">
    <property type="entry name" value="REGULATION OF ENOLASE PROTEIN 1"/>
    <property type="match status" value="1"/>
</dbReference>
<dbReference type="PANTHER" id="PTHR35332">
    <property type="entry name" value="REGULATION OF ENOLASE PROTEIN 1"/>
    <property type="match status" value="1"/>
</dbReference>
<dbReference type="RefSeq" id="WP_310109996.1">
    <property type="nucleotide sequence ID" value="NZ_JAVDTN010000003.1"/>
</dbReference>
<sequence>MDIPWSQGAWTHPPVSAVEHGTDLLVTAKEGSDAWRTTSYGFIHDSEHALLAPFPPDSAVEVEFTADFAEQFDQAGIFVRISAGQWVKAGVEFADGSCQLGAVVTDGVSDWSLAPVPAWRGSRVLIRISRTGDALTIRAQAAGGPLQLVRLVPLDPAADAYAGPFVCAPTRAGLTVPFHAWRTTEPDGALH</sequence>
<reference evidence="1" key="1">
    <citation type="submission" date="2023-07" db="EMBL/GenBank/DDBJ databases">
        <title>Sorghum-associated microbial communities from plants grown in Nebraska, USA.</title>
        <authorList>
            <person name="Schachtman D."/>
        </authorList>
    </citation>
    <scope>NUCLEOTIDE SEQUENCE</scope>
    <source>
        <strain evidence="1">BE261</strain>
    </source>
</reference>
<dbReference type="Proteomes" id="UP001262032">
    <property type="component" value="Unassembled WGS sequence"/>
</dbReference>
<dbReference type="AlphaFoldDB" id="A0AAW8N8R8"/>
<comment type="caution">
    <text evidence="1">The sequence shown here is derived from an EMBL/GenBank/DDBJ whole genome shotgun (WGS) entry which is preliminary data.</text>
</comment>
<organism evidence="1 2">
    <name type="scientific">Pseudarthrobacter oxydans</name>
    <name type="common">Arthrobacter oxydans</name>
    <dbReference type="NCBI Taxonomy" id="1671"/>
    <lineage>
        <taxon>Bacteria</taxon>
        <taxon>Bacillati</taxon>
        <taxon>Actinomycetota</taxon>
        <taxon>Actinomycetes</taxon>
        <taxon>Micrococcales</taxon>
        <taxon>Micrococcaceae</taxon>
        <taxon>Pseudarthrobacter</taxon>
    </lineage>
</organism>
<dbReference type="GeneID" id="97421484"/>
<dbReference type="EMBL" id="JAVDWN010000003">
    <property type="protein sequence ID" value="MDR7163084.1"/>
    <property type="molecule type" value="Genomic_DNA"/>
</dbReference>
<dbReference type="Pfam" id="PF07081">
    <property type="entry name" value="DUF1349"/>
    <property type="match status" value="1"/>
</dbReference>
<evidence type="ECO:0000313" key="2">
    <source>
        <dbReference type="Proteomes" id="UP001262032"/>
    </source>
</evidence>
<dbReference type="InterPro" id="IPR009784">
    <property type="entry name" value="DUF1349"/>
</dbReference>
<gene>
    <name evidence="1" type="ORF">J2X12_001097</name>
</gene>
<proteinExistence type="predicted"/>
<name>A0AAW8N8R8_PSEOX</name>
<protein>
    <submittedName>
        <fullName evidence="1">Regulation of enolase protein 1 (Concanavalin A-like superfamily)</fullName>
    </submittedName>
</protein>
<dbReference type="SUPFAM" id="SSF49899">
    <property type="entry name" value="Concanavalin A-like lectins/glucanases"/>
    <property type="match status" value="1"/>
</dbReference>